<dbReference type="GO" id="GO:0000049">
    <property type="term" value="F:tRNA binding"/>
    <property type="evidence" value="ECO:0007669"/>
    <property type="project" value="UniProtKB-KW"/>
</dbReference>
<dbReference type="Gene3D" id="3.10.310.40">
    <property type="match status" value="1"/>
</dbReference>
<dbReference type="Pfam" id="PF01411">
    <property type="entry name" value="tRNA-synt_2c"/>
    <property type="match status" value="1"/>
</dbReference>
<comment type="domain">
    <text evidence="12">Consists of three domains; the N-terminal catalytic domain, the editing domain and the C-terminal C-Ala domain. The editing domain removes incorrectly charged amino acids, while the C-Ala domain, along with tRNA(Ala), serves as a bridge to cooperatively bring together the editing and aminoacylation centers thus stimulating deacylation of misacylated tRNAs.</text>
</comment>
<gene>
    <name evidence="12" type="primary">ALA1</name>
    <name evidence="15" type="ORF">DRE_05967</name>
</gene>
<organism evidence="15 16">
    <name type="scientific">Drechslerella stenobrocha 248</name>
    <dbReference type="NCBI Taxonomy" id="1043628"/>
    <lineage>
        <taxon>Eukaryota</taxon>
        <taxon>Fungi</taxon>
        <taxon>Dikarya</taxon>
        <taxon>Ascomycota</taxon>
        <taxon>Pezizomycotina</taxon>
        <taxon>Orbiliomycetes</taxon>
        <taxon>Orbiliales</taxon>
        <taxon>Orbiliaceae</taxon>
        <taxon>Drechslerella</taxon>
    </lineage>
</organism>
<dbReference type="OrthoDB" id="2423964at2759"/>
<keyword evidence="16" id="KW-1185">Reference proteome</keyword>
<dbReference type="Proteomes" id="UP000024837">
    <property type="component" value="Unassembled WGS sequence"/>
</dbReference>
<dbReference type="Pfam" id="PF07973">
    <property type="entry name" value="tRNA_SAD"/>
    <property type="match status" value="1"/>
</dbReference>
<keyword evidence="2 12" id="KW-0820">tRNA-binding</keyword>
<comment type="cofactor">
    <cofactor evidence="12">
        <name>Zn(2+)</name>
        <dbReference type="ChEBI" id="CHEBI:29105"/>
    </cofactor>
    <text evidence="12">Binds 1 zinc ion per subunit.</text>
</comment>
<keyword evidence="3 12" id="KW-0436">Ligase</keyword>
<feature type="binding site" evidence="12">
    <location>
        <position position="617"/>
    </location>
    <ligand>
        <name>Zn(2+)</name>
        <dbReference type="ChEBI" id="CHEBI:29105"/>
    </ligand>
</feature>
<dbReference type="GO" id="GO:0005524">
    <property type="term" value="F:ATP binding"/>
    <property type="evidence" value="ECO:0007669"/>
    <property type="project" value="UniProtKB-UniRule"/>
</dbReference>
<evidence type="ECO:0000256" key="11">
    <source>
        <dbReference type="ARBA" id="ARBA00048300"/>
    </source>
</evidence>
<dbReference type="GO" id="GO:0005739">
    <property type="term" value="C:mitochondrion"/>
    <property type="evidence" value="ECO:0007669"/>
    <property type="project" value="UniProtKB-SubCell"/>
</dbReference>
<evidence type="ECO:0000256" key="1">
    <source>
        <dbReference type="ARBA" id="ARBA00008429"/>
    </source>
</evidence>
<keyword evidence="12" id="KW-0496">Mitochondrion</keyword>
<dbReference type="Gene3D" id="2.40.30.130">
    <property type="match status" value="1"/>
</dbReference>
<keyword evidence="10 12" id="KW-0030">Aminoacyl-tRNA synthetase</keyword>
<dbReference type="HOGENOM" id="CLU_004485_5_0_1"/>
<dbReference type="InterPro" id="IPR018162">
    <property type="entry name" value="Ala-tRNA-ligase_IIc_anticod-bd"/>
</dbReference>
<feature type="region of interest" description="Disordered" evidence="13">
    <location>
        <begin position="941"/>
        <end position="963"/>
    </location>
</feature>
<keyword evidence="8 12" id="KW-0694">RNA-binding</keyword>
<dbReference type="EC" id="6.1.1.7" evidence="12"/>
<evidence type="ECO:0000256" key="7">
    <source>
        <dbReference type="ARBA" id="ARBA00022840"/>
    </source>
</evidence>
<dbReference type="PANTHER" id="PTHR11777:SF9">
    <property type="entry name" value="ALANINE--TRNA LIGASE, CYTOPLASMIC"/>
    <property type="match status" value="1"/>
</dbReference>
<dbReference type="GO" id="GO:0002161">
    <property type="term" value="F:aminoacyl-tRNA deacylase activity"/>
    <property type="evidence" value="ECO:0007669"/>
    <property type="project" value="TreeGrafter"/>
</dbReference>
<keyword evidence="6 12" id="KW-0862">Zinc</keyword>
<evidence type="ECO:0000313" key="15">
    <source>
        <dbReference type="EMBL" id="EWC45240.1"/>
    </source>
</evidence>
<dbReference type="AlphaFoldDB" id="W7I8B0"/>
<dbReference type="SUPFAM" id="SSF55186">
    <property type="entry name" value="ThrRS/AlaRS common domain"/>
    <property type="match status" value="1"/>
</dbReference>
<dbReference type="InterPro" id="IPR012947">
    <property type="entry name" value="tRNA_SAD"/>
</dbReference>
<comment type="subcellular location">
    <subcellularLocation>
        <location evidence="12">Mitochondrion</location>
    </subcellularLocation>
    <subcellularLocation>
        <location evidence="12">Cytoplasm</location>
    </subcellularLocation>
</comment>
<dbReference type="InterPro" id="IPR018164">
    <property type="entry name" value="Ala-tRNA-synth_IIc_N"/>
</dbReference>
<proteinExistence type="inferred from homology"/>
<dbReference type="InterPro" id="IPR018163">
    <property type="entry name" value="Thr/Ala-tRNA-synth_IIc_edit"/>
</dbReference>
<dbReference type="PROSITE" id="PS50860">
    <property type="entry name" value="AA_TRNA_LIGASE_II_ALA"/>
    <property type="match status" value="1"/>
</dbReference>
<dbReference type="InterPro" id="IPR009000">
    <property type="entry name" value="Transl_B-barrel_sf"/>
</dbReference>
<protein>
    <recommendedName>
        <fullName evidence="12">Alanine--tRNA ligase</fullName>
        <ecNumber evidence="12">6.1.1.7</ecNumber>
    </recommendedName>
    <alternativeName>
        <fullName evidence="12">Alanyl-tRNA synthetase</fullName>
        <shortName evidence="12">AlaRS</shortName>
    </alternativeName>
</protein>
<dbReference type="NCBIfam" id="TIGR00344">
    <property type="entry name" value="alaS"/>
    <property type="match status" value="1"/>
</dbReference>
<dbReference type="GO" id="GO:0004813">
    <property type="term" value="F:alanine-tRNA ligase activity"/>
    <property type="evidence" value="ECO:0007669"/>
    <property type="project" value="UniProtKB-UniRule"/>
</dbReference>
<evidence type="ECO:0000256" key="8">
    <source>
        <dbReference type="ARBA" id="ARBA00022884"/>
    </source>
</evidence>
<reference evidence="15 16" key="1">
    <citation type="submission" date="2013-05" db="EMBL/GenBank/DDBJ databases">
        <title>Drechslerella stenobrocha genome reveals carnivorous origination and mechanical trapping mechanism of predatory fungi.</title>
        <authorList>
            <person name="Liu X."/>
            <person name="Zhang W."/>
            <person name="Liu K."/>
        </authorList>
    </citation>
    <scope>NUCLEOTIDE SEQUENCE [LARGE SCALE GENOMIC DNA]</scope>
    <source>
        <strain evidence="15 16">248</strain>
    </source>
</reference>
<feature type="domain" description="Alanyl-transfer RNA synthetases family profile" evidence="14">
    <location>
        <begin position="22"/>
        <end position="779"/>
    </location>
</feature>
<dbReference type="Pfam" id="PF26023">
    <property type="entry name" value="ALA1"/>
    <property type="match status" value="1"/>
</dbReference>
<evidence type="ECO:0000256" key="5">
    <source>
        <dbReference type="ARBA" id="ARBA00022741"/>
    </source>
</evidence>
<feature type="binding site" evidence="12">
    <location>
        <position position="740"/>
    </location>
    <ligand>
        <name>Zn(2+)</name>
        <dbReference type="ChEBI" id="CHEBI:29105"/>
    </ligand>
</feature>
<keyword evidence="12" id="KW-0963">Cytoplasm</keyword>
<dbReference type="EMBL" id="KI966429">
    <property type="protein sequence ID" value="EWC45240.1"/>
    <property type="molecule type" value="Genomic_DNA"/>
</dbReference>
<dbReference type="InterPro" id="IPR002318">
    <property type="entry name" value="Ala-tRNA-lgiase_IIc"/>
</dbReference>
<dbReference type="InterPro" id="IPR018165">
    <property type="entry name" value="Ala-tRNA-synth_IIc_core"/>
</dbReference>
<evidence type="ECO:0000256" key="3">
    <source>
        <dbReference type="ARBA" id="ARBA00022598"/>
    </source>
</evidence>
<dbReference type="Gene3D" id="3.30.980.10">
    <property type="entry name" value="Threonyl-trna Synthetase, Chain A, domain 2"/>
    <property type="match status" value="1"/>
</dbReference>
<dbReference type="FunFam" id="3.30.980.10:FF:000004">
    <property type="entry name" value="Alanine--tRNA ligase, cytoplasmic"/>
    <property type="match status" value="1"/>
</dbReference>
<keyword evidence="7 12" id="KW-0067">ATP-binding</keyword>
<feature type="binding site" evidence="12">
    <location>
        <position position="621"/>
    </location>
    <ligand>
        <name>Zn(2+)</name>
        <dbReference type="ChEBI" id="CHEBI:29105"/>
    </ligand>
</feature>
<comment type="similarity">
    <text evidence="1">Belongs to the class-II aminoacyl-tRNA synthetase family. Alax-L subfamily.</text>
</comment>
<evidence type="ECO:0000259" key="14">
    <source>
        <dbReference type="PROSITE" id="PS50860"/>
    </source>
</evidence>
<dbReference type="InterPro" id="IPR045864">
    <property type="entry name" value="aa-tRNA-synth_II/BPL/LPL"/>
</dbReference>
<dbReference type="Gene3D" id="3.30.930.10">
    <property type="entry name" value="Bira Bifunctional Protein, Domain 2"/>
    <property type="match status" value="1"/>
</dbReference>
<dbReference type="InterPro" id="IPR050058">
    <property type="entry name" value="Ala-tRNA_ligase"/>
</dbReference>
<dbReference type="SMART" id="SM00863">
    <property type="entry name" value="tRNA_SAD"/>
    <property type="match status" value="1"/>
</dbReference>
<evidence type="ECO:0000256" key="6">
    <source>
        <dbReference type="ARBA" id="ARBA00022833"/>
    </source>
</evidence>
<keyword evidence="5 12" id="KW-0547">Nucleotide-binding</keyword>
<comment type="function">
    <text evidence="12">Catalyzes the attachment of alanine to tRNA(Ala) in a two-step reaction: alanine is first activated by ATP to form Ala-AMP and then transferred to the acceptor end of tRNA(Ala). Also edits incorrectly charged tRNA(Ala) via its editing domain.</text>
</comment>
<comment type="subunit">
    <text evidence="12">Monomer.</text>
</comment>
<accession>W7I8B0</accession>
<dbReference type="HAMAP" id="MF_00036_B">
    <property type="entry name" value="Ala_tRNA_synth_B"/>
    <property type="match status" value="1"/>
</dbReference>
<dbReference type="PANTHER" id="PTHR11777">
    <property type="entry name" value="ALANYL-TRNA SYNTHETASE"/>
    <property type="match status" value="1"/>
</dbReference>
<evidence type="ECO:0000256" key="13">
    <source>
        <dbReference type="SAM" id="MobiDB-lite"/>
    </source>
</evidence>
<dbReference type="InterPro" id="IPR023033">
    <property type="entry name" value="Ala_tRNA_ligase_euk/bac"/>
</dbReference>
<dbReference type="InterPro" id="IPR059090">
    <property type="entry name" value="ALA1_helical"/>
</dbReference>
<sequence length="979" mass="108766">MATSTPLSSRPAVPTGETTTKWTAELVRKVFISYFQERNHTFVKSSPVVPVDDKSLLFANAGMNQFKPIFLGLVEPDSEFGKLRRACNTQKCIRAGGKHNDLEDVGQDSYHHTFFEMLGNWSFGDYFKEEAIAMSWELLTKVYEIDSSRLYVTYFGGDKASGLEPDLETKKLWQKIGVPDDHIIPGSLQDNFWEMGDQGPCGPCTEIHYDRIGGRNSAHLVNMDDPDVLEIWNNVFIQFNREEDKSLKPLPFKHVDTGMGFERLVSILQNKRSNYDTDIFTPLFNVIQEKSGVRPYSGKFGKDDVDQIDTAYRVIADHLRTLSFGIADGGRPSNEGRGYVLRRIVRRGARYARKKLNVEIGSFFSKLLPTLVEQMSPFFPELKEHEAKIKAELDSEEASFAKTLDKGEKLFDEHAKTALAGTKVLGGKDVWKLYDTFGFPVDLTRLMAGEIGLKIDEKALEAARLEAREKSKGTKTLGEEPLLNLDVHALAQLGQDNVPRTIDEDKYKKGPEAIIEATVLRILVKSGFVQSTKGTTIKDQVGLVLDRTSLYAEQGGQIYDFGTISGPNQTTFNVRNVQARTGYILHIGNFVQGELAVGSKVKVEYDEGRRAPIRVNHTATHILNFALRDVLGNDIHQKGSLVDPEKTRFDFSNEKTVTPDQLKKIEDISNAYIQQNLNVYAQEVNLKTAENIEGVRAVFGEKYPDPVRVVSIGIDVEEILRDPKNKDWQKLSIEFCGGTHVERTNVINDLVITEETGIGKGIRRIVAVTDKEAAKVREFDKEFEKRINQVDKTPLGPKKELLYKTFASDVSTATLSCVKKAQLKDDLAKINKAISDEAKARSKSDLKDAEEKLLKSFTGANAGKRAAVVTLNAGASAKTVTEAMKLVQKSYKEKAVYYFVPPVDSDPEPKVIHACYVPERAVTNGSPANAITGQVSQIIGGGAGGSKDGKSSQGMGTQPEKFDDAVKAATGLLERLQLQ</sequence>
<dbReference type="SUPFAM" id="SSF55681">
    <property type="entry name" value="Class II aaRS and biotin synthetases"/>
    <property type="match status" value="1"/>
</dbReference>
<dbReference type="GO" id="GO:0070143">
    <property type="term" value="P:mitochondrial alanyl-tRNA aminoacylation"/>
    <property type="evidence" value="ECO:0007669"/>
    <property type="project" value="UniProtKB-UniRule"/>
</dbReference>
<evidence type="ECO:0000313" key="16">
    <source>
        <dbReference type="Proteomes" id="UP000024837"/>
    </source>
</evidence>
<dbReference type="CDD" id="cd00673">
    <property type="entry name" value="AlaRS_core"/>
    <property type="match status" value="1"/>
</dbReference>
<name>W7I8B0_9PEZI</name>
<evidence type="ECO:0000256" key="9">
    <source>
        <dbReference type="ARBA" id="ARBA00022917"/>
    </source>
</evidence>
<dbReference type="PRINTS" id="PR00980">
    <property type="entry name" value="TRNASYNTHALA"/>
</dbReference>
<evidence type="ECO:0000256" key="10">
    <source>
        <dbReference type="ARBA" id="ARBA00023146"/>
    </source>
</evidence>
<evidence type="ECO:0000256" key="2">
    <source>
        <dbReference type="ARBA" id="ARBA00022555"/>
    </source>
</evidence>
<evidence type="ECO:0000256" key="12">
    <source>
        <dbReference type="HAMAP-Rule" id="MF_03133"/>
    </source>
</evidence>
<dbReference type="SUPFAM" id="SSF50447">
    <property type="entry name" value="Translation proteins"/>
    <property type="match status" value="1"/>
</dbReference>
<dbReference type="GO" id="GO:0008270">
    <property type="term" value="F:zinc ion binding"/>
    <property type="evidence" value="ECO:0007669"/>
    <property type="project" value="UniProtKB-UniRule"/>
</dbReference>
<feature type="binding site" evidence="12">
    <location>
        <position position="736"/>
    </location>
    <ligand>
        <name>Zn(2+)</name>
        <dbReference type="ChEBI" id="CHEBI:29105"/>
    </ligand>
</feature>
<dbReference type="SUPFAM" id="SSF101353">
    <property type="entry name" value="Putative anticodon-binding domain of alanyl-tRNA synthetase (AlaRS)"/>
    <property type="match status" value="1"/>
</dbReference>
<keyword evidence="9 12" id="KW-0648">Protein biosynthesis</keyword>
<dbReference type="FunFam" id="3.30.930.10:FF:000011">
    <property type="entry name" value="Alanine--tRNA ligase, cytoplasmic"/>
    <property type="match status" value="1"/>
</dbReference>
<comment type="catalytic activity">
    <reaction evidence="11 12">
        <text>tRNA(Ala) + L-alanine + ATP = L-alanyl-tRNA(Ala) + AMP + diphosphate</text>
        <dbReference type="Rhea" id="RHEA:12540"/>
        <dbReference type="Rhea" id="RHEA-COMP:9657"/>
        <dbReference type="Rhea" id="RHEA-COMP:9923"/>
        <dbReference type="ChEBI" id="CHEBI:30616"/>
        <dbReference type="ChEBI" id="CHEBI:33019"/>
        <dbReference type="ChEBI" id="CHEBI:57972"/>
        <dbReference type="ChEBI" id="CHEBI:78442"/>
        <dbReference type="ChEBI" id="CHEBI:78497"/>
        <dbReference type="ChEBI" id="CHEBI:456215"/>
        <dbReference type="EC" id="6.1.1.7"/>
    </reaction>
</comment>
<keyword evidence="4 12" id="KW-0479">Metal-binding</keyword>
<evidence type="ECO:0000256" key="4">
    <source>
        <dbReference type="ARBA" id="ARBA00022723"/>
    </source>
</evidence>